<dbReference type="Proteomes" id="UP001225576">
    <property type="component" value="Unassembled WGS sequence"/>
</dbReference>
<dbReference type="SUPFAM" id="SSF54534">
    <property type="entry name" value="FKBP-like"/>
    <property type="match status" value="1"/>
</dbReference>
<proteinExistence type="inferred from homology"/>
<evidence type="ECO:0000313" key="8">
    <source>
        <dbReference type="EMBL" id="MDK8601152.1"/>
    </source>
</evidence>
<evidence type="ECO:0000256" key="3">
    <source>
        <dbReference type="ARBA" id="ARBA00023235"/>
    </source>
</evidence>
<evidence type="ECO:0000259" key="6">
    <source>
        <dbReference type="PROSITE" id="PS50059"/>
    </source>
</evidence>
<feature type="domain" description="PPIase FKBP-type" evidence="6">
    <location>
        <begin position="211"/>
        <end position="290"/>
    </location>
</feature>
<keyword evidence="3 4" id="KW-0413">Isomerase</keyword>
<dbReference type="PATRIC" id="fig|59561.3.peg.351"/>
<evidence type="ECO:0000256" key="5">
    <source>
        <dbReference type="RuleBase" id="RU003915"/>
    </source>
</evidence>
<dbReference type="InterPro" id="IPR046357">
    <property type="entry name" value="PPIase_dom_sf"/>
</dbReference>
<comment type="similarity">
    <text evidence="5">Belongs to the FKBP-type PPIase family.</text>
</comment>
<organism evidence="7 9">
    <name type="scientific">Trueperella bernardiae</name>
    <dbReference type="NCBI Taxonomy" id="59561"/>
    <lineage>
        <taxon>Bacteria</taxon>
        <taxon>Bacillati</taxon>
        <taxon>Actinomycetota</taxon>
        <taxon>Actinomycetes</taxon>
        <taxon>Actinomycetales</taxon>
        <taxon>Actinomycetaceae</taxon>
        <taxon>Trueperella</taxon>
    </lineage>
</organism>
<dbReference type="InterPro" id="IPR001179">
    <property type="entry name" value="PPIase_FKBP_dom"/>
</dbReference>
<protein>
    <recommendedName>
        <fullName evidence="5">Peptidyl-prolyl cis-trans isomerase</fullName>
        <ecNumber evidence="5">5.2.1.8</ecNumber>
    </recommendedName>
</protein>
<reference evidence="8" key="2">
    <citation type="submission" date="2023-05" db="EMBL/GenBank/DDBJ databases">
        <title>Genomic Catalog of Human Bladder Bacteria.</title>
        <authorList>
            <person name="Du J."/>
        </authorList>
    </citation>
    <scope>NUCLEOTIDE SEQUENCE</scope>
    <source>
        <strain evidence="8">UMB1304A</strain>
    </source>
</reference>
<evidence type="ECO:0000256" key="1">
    <source>
        <dbReference type="ARBA" id="ARBA00000971"/>
    </source>
</evidence>
<dbReference type="GO" id="GO:0003755">
    <property type="term" value="F:peptidyl-prolyl cis-trans isomerase activity"/>
    <property type="evidence" value="ECO:0007669"/>
    <property type="project" value="UniProtKB-UniRule"/>
</dbReference>
<dbReference type="EMBL" id="JASPDQ010000002">
    <property type="protein sequence ID" value="MDK8601152.1"/>
    <property type="molecule type" value="Genomic_DNA"/>
</dbReference>
<dbReference type="OrthoDB" id="25996at2"/>
<dbReference type="Gene3D" id="3.10.50.40">
    <property type="match status" value="1"/>
</dbReference>
<dbReference type="Pfam" id="PF00254">
    <property type="entry name" value="FKBP_C"/>
    <property type="match status" value="1"/>
</dbReference>
<reference evidence="7 9" key="1">
    <citation type="submission" date="2015-11" db="EMBL/GenBank/DDBJ databases">
        <title>Draft Genome Sequence of the Type Strain Trueperella bernardiae LCDC 89-0504T, Isolated from Blood Culture.</title>
        <authorList>
            <person name="Bernier A.-M."/>
            <person name="Bernard K."/>
        </authorList>
    </citation>
    <scope>NUCLEOTIDE SEQUENCE [LARGE SCALE GENOMIC DNA]</scope>
    <source>
        <strain evidence="7 9">LCDC 89-0504</strain>
    </source>
</reference>
<dbReference type="Proteomes" id="UP000054404">
    <property type="component" value="Unassembled WGS sequence"/>
</dbReference>
<comment type="caution">
    <text evidence="7">The sequence shown here is derived from an EMBL/GenBank/DDBJ whole genome shotgun (WGS) entry which is preliminary data.</text>
</comment>
<accession>A0A0W1KN56</accession>
<keyword evidence="2 4" id="KW-0697">Rotamase</keyword>
<dbReference type="STRING" id="59561.AQZ59_00356"/>
<dbReference type="AlphaFoldDB" id="A0A0W1KN56"/>
<dbReference type="RefSeq" id="WP_062612570.1">
    <property type="nucleotide sequence ID" value="NZ_CALTZF010000001.1"/>
</dbReference>
<comment type="catalytic activity">
    <reaction evidence="1 4 5">
        <text>[protein]-peptidylproline (omega=180) = [protein]-peptidylproline (omega=0)</text>
        <dbReference type="Rhea" id="RHEA:16237"/>
        <dbReference type="Rhea" id="RHEA-COMP:10747"/>
        <dbReference type="Rhea" id="RHEA-COMP:10748"/>
        <dbReference type="ChEBI" id="CHEBI:83833"/>
        <dbReference type="ChEBI" id="CHEBI:83834"/>
        <dbReference type="EC" id="5.2.1.8"/>
    </reaction>
</comment>
<dbReference type="EC" id="5.2.1.8" evidence="5"/>
<gene>
    <name evidence="7" type="ORF">AQZ59_00356</name>
    <name evidence="8" type="ORF">QP858_01580</name>
</gene>
<keyword evidence="9" id="KW-1185">Reference proteome</keyword>
<sequence length="290" mass="29731">MSRWQRVGLAIFGVILGLTMGFAVASAQYRIALAREPISVEVAGSFGASVAVIVNGNASFSTDEGLADAFSSVDIAGTGRTIEEGGQVLARVSTFYLREDGLTTETGSRYYTGATGSESLGYYAGYVIGEAEGSRIVLIEPETPRAGIISVIDILPTVLPGEPGDLQAGGGLPGVSTDEAGRPVVVAGGGEVSALTSAAIIRGGGEQVEAGDTVVVNYLLISVDGAVIENTWDAPRPVVMPVDDVFDGLRDGLKDARVGSRLALGIPAEMAQGDADVAIVIDVLAKITDE</sequence>
<evidence type="ECO:0000313" key="9">
    <source>
        <dbReference type="Proteomes" id="UP000054404"/>
    </source>
</evidence>
<evidence type="ECO:0000256" key="4">
    <source>
        <dbReference type="PROSITE-ProRule" id="PRU00277"/>
    </source>
</evidence>
<dbReference type="PROSITE" id="PS50059">
    <property type="entry name" value="FKBP_PPIASE"/>
    <property type="match status" value="1"/>
</dbReference>
<name>A0A0W1KN56_9ACTO</name>
<evidence type="ECO:0000313" key="7">
    <source>
        <dbReference type="EMBL" id="KTF05047.1"/>
    </source>
</evidence>
<dbReference type="EMBL" id="LNIZ01000001">
    <property type="protein sequence ID" value="KTF05047.1"/>
    <property type="molecule type" value="Genomic_DNA"/>
</dbReference>
<evidence type="ECO:0000256" key="2">
    <source>
        <dbReference type="ARBA" id="ARBA00023110"/>
    </source>
</evidence>